<reference evidence="2" key="1">
    <citation type="submission" date="2020-07" db="EMBL/GenBank/DDBJ databases">
        <title>Carbapenem Resistant Aeromonas hydrophila Carrying blacphA7 Isolated from Two Solid Organ Transplant Patients.</title>
        <authorList>
            <person name="Hilt E."/>
            <person name="Fitzwater S.P."/>
            <person name="Ward K."/>
            <person name="De St Maurice A."/>
            <person name="Chandrasekaran S."/>
            <person name="Garner O.B."/>
            <person name="Yang S."/>
        </authorList>
    </citation>
    <scope>NUCLEOTIDE SEQUENCE</scope>
    <source>
        <strain evidence="2">B-1</strain>
    </source>
</reference>
<gene>
    <name evidence="2" type="ORF">H2136_16555</name>
</gene>
<accession>A0A926FNH7</accession>
<evidence type="ECO:0000313" key="2">
    <source>
        <dbReference type="EMBL" id="MBC8674160.1"/>
    </source>
</evidence>
<feature type="compositionally biased region" description="Low complexity" evidence="1">
    <location>
        <begin position="15"/>
        <end position="26"/>
    </location>
</feature>
<comment type="caution">
    <text evidence="2">The sequence shown here is derived from an EMBL/GenBank/DDBJ whole genome shotgun (WGS) entry which is preliminary data.</text>
</comment>
<dbReference type="EMBL" id="JACLAN010000009">
    <property type="protein sequence ID" value="MBC8674160.1"/>
    <property type="molecule type" value="Genomic_DNA"/>
</dbReference>
<protein>
    <submittedName>
        <fullName evidence="2">Uncharacterized protein</fullName>
    </submittedName>
</protein>
<dbReference type="AlphaFoldDB" id="A0A926FNH7"/>
<organism evidence="2">
    <name type="scientific">Aeromonas hydrophila</name>
    <dbReference type="NCBI Taxonomy" id="644"/>
    <lineage>
        <taxon>Bacteria</taxon>
        <taxon>Pseudomonadati</taxon>
        <taxon>Pseudomonadota</taxon>
        <taxon>Gammaproteobacteria</taxon>
        <taxon>Aeromonadales</taxon>
        <taxon>Aeromonadaceae</taxon>
        <taxon>Aeromonas</taxon>
    </lineage>
</organism>
<proteinExistence type="predicted"/>
<feature type="region of interest" description="Disordered" evidence="1">
    <location>
        <begin position="1"/>
        <end position="46"/>
    </location>
</feature>
<sequence length="46" mass="5010">MLRLLGRNCPEPAPARRSASSQGRSRPPGRQRATRAPLDGENAVVR</sequence>
<name>A0A926FNH7_AERHY</name>
<evidence type="ECO:0000256" key="1">
    <source>
        <dbReference type="SAM" id="MobiDB-lite"/>
    </source>
</evidence>